<evidence type="ECO:0000313" key="5">
    <source>
        <dbReference type="EMBL" id="PXW94964.1"/>
    </source>
</evidence>
<accession>A0A318GYC5</accession>
<keyword evidence="6" id="KW-1185">Reference proteome</keyword>
<reference evidence="5 6" key="1">
    <citation type="submission" date="2018-05" db="EMBL/GenBank/DDBJ databases">
        <title>Genomic Encyclopedia of Type Strains, Phase IV (KMG-IV): sequencing the most valuable type-strain genomes for metagenomic binning, comparative biology and taxonomic classification.</title>
        <authorList>
            <person name="Goeker M."/>
        </authorList>
    </citation>
    <scope>NUCLEOTIDE SEQUENCE [LARGE SCALE GENOMIC DNA]</scope>
    <source>
        <strain evidence="5 6">DSM 566</strain>
    </source>
</reference>
<keyword evidence="3 5" id="KW-0808">Transferase</keyword>
<dbReference type="Gene3D" id="3.90.550.10">
    <property type="entry name" value="Spore Coat Polysaccharide Biosynthesis Protein SpsA, Chain A"/>
    <property type="match status" value="1"/>
</dbReference>
<dbReference type="SUPFAM" id="SSF53448">
    <property type="entry name" value="Nucleotide-diphospho-sugar transferases"/>
    <property type="match status" value="1"/>
</dbReference>
<organism evidence="5 6">
    <name type="scientific">Sphaerotilus hippei</name>
    <dbReference type="NCBI Taxonomy" id="744406"/>
    <lineage>
        <taxon>Bacteria</taxon>
        <taxon>Pseudomonadati</taxon>
        <taxon>Pseudomonadota</taxon>
        <taxon>Betaproteobacteria</taxon>
        <taxon>Burkholderiales</taxon>
        <taxon>Sphaerotilaceae</taxon>
        <taxon>Sphaerotilus</taxon>
    </lineage>
</organism>
<dbReference type="OrthoDB" id="9771846at2"/>
<name>A0A318GYC5_9BURK</name>
<dbReference type="EMBL" id="QJJS01000011">
    <property type="protein sequence ID" value="PXW94964.1"/>
    <property type="molecule type" value="Genomic_DNA"/>
</dbReference>
<evidence type="ECO:0000256" key="3">
    <source>
        <dbReference type="ARBA" id="ARBA00022679"/>
    </source>
</evidence>
<comment type="similarity">
    <text evidence="1">Belongs to the glycosyltransferase 2 family.</text>
</comment>
<dbReference type="AlphaFoldDB" id="A0A318GYC5"/>
<dbReference type="PANTHER" id="PTHR43179:SF12">
    <property type="entry name" value="GALACTOFURANOSYLTRANSFERASE GLFT2"/>
    <property type="match status" value="1"/>
</dbReference>
<evidence type="ECO:0000313" key="6">
    <source>
        <dbReference type="Proteomes" id="UP000247811"/>
    </source>
</evidence>
<feature type="domain" description="Glycosyltransferase 2-like" evidence="4">
    <location>
        <begin position="8"/>
        <end position="146"/>
    </location>
</feature>
<dbReference type="InterPro" id="IPR029044">
    <property type="entry name" value="Nucleotide-diphossugar_trans"/>
</dbReference>
<dbReference type="PANTHER" id="PTHR43179">
    <property type="entry name" value="RHAMNOSYLTRANSFERASE WBBL"/>
    <property type="match status" value="1"/>
</dbReference>
<gene>
    <name evidence="5" type="ORF">C7444_11147</name>
</gene>
<evidence type="ECO:0000256" key="2">
    <source>
        <dbReference type="ARBA" id="ARBA00022676"/>
    </source>
</evidence>
<dbReference type="InterPro" id="IPR001173">
    <property type="entry name" value="Glyco_trans_2-like"/>
</dbReference>
<dbReference type="Pfam" id="PF00535">
    <property type="entry name" value="Glycos_transf_2"/>
    <property type="match status" value="1"/>
</dbReference>
<proteinExistence type="inferred from homology"/>
<keyword evidence="2" id="KW-0328">Glycosyltransferase</keyword>
<evidence type="ECO:0000256" key="1">
    <source>
        <dbReference type="ARBA" id="ARBA00006739"/>
    </source>
</evidence>
<dbReference type="Proteomes" id="UP000247811">
    <property type="component" value="Unassembled WGS sequence"/>
</dbReference>
<dbReference type="GO" id="GO:0016757">
    <property type="term" value="F:glycosyltransferase activity"/>
    <property type="evidence" value="ECO:0007669"/>
    <property type="project" value="UniProtKB-KW"/>
</dbReference>
<sequence length="321" mass="36002">MMEKVVAVVVTFNRKALLIECLAALLRQSCPLQKIVLIDNASTDGTHEALGELGHLSHPSIDYHRLSSNTGGAGGFHEGMKRGLALAPDWLWLMDDDAEPADDALEQLQLGQCQDSTVAVACMPVGTDGVPQWVHRGWHDPKSSDLVGLTHLSQKDLIGTPVQIGFASFVGICVSARAARQIDLPRKEFFIHFDDYEYCIRLGQLGDLWLMPHSLILHKDARTAGGAISGSVTRQVLKYDRLWLTYFGPRNRLWMRLHQASLDTRIKVLMAESAEVLRHCAGALRHRDDHMFRRCLLRIFSFVDGVRGNFDNERPRKVLFD</sequence>
<protein>
    <submittedName>
        <fullName evidence="5">GT2 family glycosyltransferase</fullName>
    </submittedName>
</protein>
<comment type="caution">
    <text evidence="5">The sequence shown here is derived from an EMBL/GenBank/DDBJ whole genome shotgun (WGS) entry which is preliminary data.</text>
</comment>
<evidence type="ECO:0000259" key="4">
    <source>
        <dbReference type="Pfam" id="PF00535"/>
    </source>
</evidence>